<protein>
    <recommendedName>
        <fullName evidence="3">AAA family ATPase</fullName>
    </recommendedName>
</protein>
<sequence>MEAAKLLSDAVGVRDGAVEAESIASKKLEETNRSIGERGEALAAHNLTLERLKALIDNSDVHRVRQGIEIRITNNSQIVESFEKRLRGAGVMLGAVRGLVRQAHSACAGIDGLGDAVARLSAMASAIDSIRIPEVEGHFCAVKDGLDGGAAASLQAAIAAMDAVVGSGLTSQIDTVVDAFDFARDKLRQDIDLLRKKQQENESRLRALASGRTNYPPGVSEFVAHLTRVLPEAKPRILCDVVEMRDPSWQNAVEGFIGRDRFAILYEPEYEARVIALLRSYRDAGGARPSVAQIGQALKDAGTAAPNSLVAKIKSDDRIAVGYLTARYGRSVCVESEEELRGTRSGLLRDGVSVAGYNYRNRSEPDERLVFGMEVRRRQAIHVAAAMEQVRREITTNTTSEDNLKTSGIALRRTKQADLELMNVASFHEAGQEIRTATAELENLDVSSIADLEQQAAAETAQITAIAEEKDKLQRSVGLVEGQIEAAAKLIQEQNEQIAKLTPDAERAETNWRVALSCVPEIKRLPFESLYRQEIESGRPVKSFHDRNVERRSWTQDAKNAAENVLRDYNRDALEYQKVAIHSLQYPSPIPSPELMTEWFRSQFEQVADQIRRQRDTGLVEQREKLVLAERQFTKSFTSNFCLRILQRVTGPDRTIDVINKSLEDISFSGDKIVMTQSLREEYSQYLDLFRAVRERTDAGSAELFSTIDFAPAEKATLDALQMLLLSNDVEHSMRELNRIADYRNYKKYDFEKSSKGGNPRGLSTWGTGSGGEAETPFYIIRAAVFAASFKLFSKQKISHFRTVFLDEVFQKMDESRTRRVVDFLTKEMGFQVICAAPTKSMAALMDVFNRRISFSKSPSAGSQTWIDEIDLEQQQIAEVYEEHRRNTVRDATVKFELANPFKTNIGVAAE</sequence>
<comment type="caution">
    <text evidence="1">The sequence shown here is derived from an EMBL/GenBank/DDBJ whole genome shotgun (WGS) entry which is preliminary data.</text>
</comment>
<dbReference type="EMBL" id="JAAMRR010001431">
    <property type="protein sequence ID" value="NGX98925.1"/>
    <property type="molecule type" value="Genomic_DNA"/>
</dbReference>
<dbReference type="Gene3D" id="3.40.50.300">
    <property type="entry name" value="P-loop containing nucleotide triphosphate hydrolases"/>
    <property type="match status" value="1"/>
</dbReference>
<accession>A0A7C9RJB5</accession>
<evidence type="ECO:0000313" key="2">
    <source>
        <dbReference type="Proteomes" id="UP000480266"/>
    </source>
</evidence>
<gene>
    <name evidence="1" type="ORF">G4V63_28100</name>
</gene>
<dbReference type="Pfam" id="PF13558">
    <property type="entry name" value="SbcC_Walker_B"/>
    <property type="match status" value="1"/>
</dbReference>
<reference evidence="1" key="1">
    <citation type="submission" date="2020-02" db="EMBL/GenBank/DDBJ databases">
        <title>Draft genome sequence of Candidatus Afipia apatlaquensis IBT-C3, a potential strain for decolorization of textile dyes.</title>
        <authorList>
            <person name="Sanchez-Reyes A."/>
            <person name="Breton-Deval L."/>
            <person name="Mangelson H."/>
            <person name="Sanchez-Flores A."/>
        </authorList>
    </citation>
    <scope>NUCLEOTIDE SEQUENCE [LARGE SCALE GENOMIC DNA]</scope>
    <source>
        <strain evidence="1">IBT-C3</strain>
    </source>
</reference>
<organism evidence="1 2">
    <name type="scientific">Candidatus Afipia apatlaquensis</name>
    <dbReference type="NCBI Taxonomy" id="2712852"/>
    <lineage>
        <taxon>Bacteria</taxon>
        <taxon>Pseudomonadati</taxon>
        <taxon>Pseudomonadota</taxon>
        <taxon>Alphaproteobacteria</taxon>
        <taxon>Hyphomicrobiales</taxon>
        <taxon>Nitrobacteraceae</taxon>
        <taxon>Afipia</taxon>
    </lineage>
</organism>
<dbReference type="Proteomes" id="UP000480266">
    <property type="component" value="Unassembled WGS sequence"/>
</dbReference>
<keyword evidence="2" id="KW-1185">Reference proteome</keyword>
<dbReference type="InterPro" id="IPR027417">
    <property type="entry name" value="P-loop_NTPase"/>
</dbReference>
<name>A0A7C9RJB5_9BRAD</name>
<proteinExistence type="predicted"/>
<evidence type="ECO:0000313" key="1">
    <source>
        <dbReference type="EMBL" id="NGX98925.1"/>
    </source>
</evidence>
<evidence type="ECO:0008006" key="3">
    <source>
        <dbReference type="Google" id="ProtNLM"/>
    </source>
</evidence>
<dbReference type="AlphaFoldDB" id="A0A7C9RJB5"/>